<gene>
    <name evidence="2" type="ORF">AVDCRST_MAG93-2674</name>
</gene>
<protein>
    <recommendedName>
        <fullName evidence="1">Transposase IS701-like DDE domain-containing protein</fullName>
    </recommendedName>
</protein>
<organism evidence="2">
    <name type="scientific">uncultured Chloroflexia bacterium</name>
    <dbReference type="NCBI Taxonomy" id="1672391"/>
    <lineage>
        <taxon>Bacteria</taxon>
        <taxon>Bacillati</taxon>
        <taxon>Chloroflexota</taxon>
        <taxon>Chloroflexia</taxon>
        <taxon>environmental samples</taxon>
    </lineage>
</organism>
<dbReference type="AlphaFoldDB" id="A0A6J4JB41"/>
<dbReference type="SUPFAM" id="SSF53098">
    <property type="entry name" value="Ribonuclease H-like"/>
    <property type="match status" value="1"/>
</dbReference>
<name>A0A6J4JB41_9CHLR</name>
<proteinExistence type="predicted"/>
<evidence type="ECO:0000259" key="1">
    <source>
        <dbReference type="Pfam" id="PF13546"/>
    </source>
</evidence>
<feature type="domain" description="Transposase IS701-like DDE" evidence="1">
    <location>
        <begin position="7"/>
        <end position="203"/>
    </location>
</feature>
<evidence type="ECO:0000313" key="2">
    <source>
        <dbReference type="EMBL" id="CAA9271918.1"/>
    </source>
</evidence>
<dbReference type="InterPro" id="IPR038721">
    <property type="entry name" value="IS701-like_DDE_dom"/>
</dbReference>
<accession>A0A6J4JB41</accession>
<reference evidence="2" key="1">
    <citation type="submission" date="2020-02" db="EMBL/GenBank/DDBJ databases">
        <authorList>
            <person name="Meier V. D."/>
        </authorList>
    </citation>
    <scope>NUCLEOTIDE SEQUENCE</scope>
    <source>
        <strain evidence="2">AVDCRST_MAG93</strain>
    </source>
</reference>
<dbReference type="EMBL" id="CADCTR010000914">
    <property type="protein sequence ID" value="CAA9271918.1"/>
    <property type="molecule type" value="Genomic_DNA"/>
</dbReference>
<dbReference type="InterPro" id="IPR012337">
    <property type="entry name" value="RNaseH-like_sf"/>
</dbReference>
<dbReference type="Pfam" id="PF13546">
    <property type="entry name" value="DDE_5"/>
    <property type="match status" value="1"/>
</dbReference>
<sequence length="362" mass="40855">MTTHNTRLLDLYTDYLLVSFGQASATGLARLLPEISHDQVTRFLSQQELSDKDLGKIVKPHVRRVQSQDAVLIIDDTVEEKPYTDESELICWHFDHTQNRTVKGINLLSALYYSQDTSLPVAFELIKKTELVTDKKTGKDKWLSPKTKNEYARDMIAAVVHKQIPFGYVLADVWFSSTENMVFIKNKANKDFLLPLKGNRHVALSEQEKKRGQWASLSSLGFDTDAPLTLYLESVPFPVLVSRQVFTNEDGTESILYLCSSDLSLSAASLGTLYQRRWKVEEYHKSLGSNACFAKSPTKLPHTQSNHFFASIVAFIKLEAYRASTRLNHFALKGKLYQAALVSAFQQLQQLKVACPAATTII</sequence>